<dbReference type="SUPFAM" id="SSF53756">
    <property type="entry name" value="UDP-Glycosyltransferase/glycogen phosphorylase"/>
    <property type="match status" value="1"/>
</dbReference>
<evidence type="ECO:0000313" key="3">
    <source>
        <dbReference type="EMBL" id="OAB77051.1"/>
    </source>
</evidence>
<comment type="caution">
    <text evidence="3">The sequence shown here is derived from an EMBL/GenBank/DDBJ whole genome shotgun (WGS) entry which is preliminary data.</text>
</comment>
<dbReference type="AlphaFoldDB" id="A0A167FZG8"/>
<organism evidence="3 4">
    <name type="scientific">Paenibacillus crassostreae</name>
    <dbReference type="NCBI Taxonomy" id="1763538"/>
    <lineage>
        <taxon>Bacteria</taxon>
        <taxon>Bacillati</taxon>
        <taxon>Bacillota</taxon>
        <taxon>Bacilli</taxon>
        <taxon>Bacillales</taxon>
        <taxon>Paenibacillaceae</taxon>
        <taxon>Paenibacillus</taxon>
    </lineage>
</organism>
<dbReference type="KEGG" id="pcx:LPB68_18150"/>
<dbReference type="CDD" id="cd03801">
    <property type="entry name" value="GT4_PimA-like"/>
    <property type="match status" value="1"/>
</dbReference>
<evidence type="ECO:0000259" key="1">
    <source>
        <dbReference type="Pfam" id="PF00534"/>
    </source>
</evidence>
<dbReference type="PANTHER" id="PTHR45947:SF3">
    <property type="entry name" value="SULFOQUINOVOSYL TRANSFERASE SQD2"/>
    <property type="match status" value="1"/>
</dbReference>
<dbReference type="GO" id="GO:0016757">
    <property type="term" value="F:glycosyltransferase activity"/>
    <property type="evidence" value="ECO:0007669"/>
    <property type="project" value="InterPro"/>
</dbReference>
<evidence type="ECO:0000313" key="4">
    <source>
        <dbReference type="Proteomes" id="UP000077134"/>
    </source>
</evidence>
<accession>A0A167FZG8</accession>
<dbReference type="InterPro" id="IPR028098">
    <property type="entry name" value="Glyco_trans_4-like_N"/>
</dbReference>
<dbReference type="OrthoDB" id="9815550at2"/>
<dbReference type="PANTHER" id="PTHR45947">
    <property type="entry name" value="SULFOQUINOVOSYL TRANSFERASE SQD2"/>
    <property type="match status" value="1"/>
</dbReference>
<dbReference type="Pfam" id="PF00534">
    <property type="entry name" value="Glycos_transf_1"/>
    <property type="match status" value="1"/>
</dbReference>
<dbReference type="InterPro" id="IPR001296">
    <property type="entry name" value="Glyco_trans_1"/>
</dbReference>
<keyword evidence="4" id="KW-1185">Reference proteome</keyword>
<protein>
    <submittedName>
        <fullName evidence="3">Glycosyl transferase</fullName>
    </submittedName>
</protein>
<feature type="domain" description="Glycosyl transferase family 1" evidence="1">
    <location>
        <begin position="216"/>
        <end position="376"/>
    </location>
</feature>
<evidence type="ECO:0000259" key="2">
    <source>
        <dbReference type="Pfam" id="PF13439"/>
    </source>
</evidence>
<dbReference type="InterPro" id="IPR050194">
    <property type="entry name" value="Glycosyltransferase_grp1"/>
</dbReference>
<name>A0A167FZG8_9BACL</name>
<dbReference type="RefSeq" id="WP_068656326.1">
    <property type="nucleotide sequence ID" value="NZ_CP017770.1"/>
</dbReference>
<dbReference type="EMBL" id="LSFN01000005">
    <property type="protein sequence ID" value="OAB77051.1"/>
    <property type="molecule type" value="Genomic_DNA"/>
</dbReference>
<sequence>MKILLATYWPIPHVGGVWPFMVQLKAKLESMGHEVDILGNGDDATNSFIYMQNQNRRLSKDKLLPLLKAKLNLTTYPILHANPLVNYAEFQRYMYELAAAYFNVNDYDVIHTQDVISTTAIARIRHPNTALVATLHGCVAHEIRKINHPTDFVAQAYYDAIEYTGSTSAEVTHVANRWLYDILTNEYKVPAEQLEVFPYGFDVDTFINRMHMGSDLARPSDKKVIIFTGRLVQLKGIHFLLTALSKLKKKRDDWVCWIVGEGEEKTNLMKQSNDLGLQKHVIFLGIRNDIPALLHQSDIFVLPSLIENQSISLIEAQIAGKAAIVSNAGGLPEMVEHEVTGLLTPVGDSDALAKSLKRLLKEDAYRTELGIAAQQWAMKQWPMNAMSEQLLNLYQTAIQKRRQG</sequence>
<dbReference type="Proteomes" id="UP000077134">
    <property type="component" value="Unassembled WGS sequence"/>
</dbReference>
<gene>
    <name evidence="3" type="ORF">PNBC_06590</name>
</gene>
<dbReference type="Pfam" id="PF13439">
    <property type="entry name" value="Glyco_transf_4"/>
    <property type="match status" value="1"/>
</dbReference>
<reference evidence="3 4" key="1">
    <citation type="submission" date="2016-02" db="EMBL/GenBank/DDBJ databases">
        <title>Paenibacillus sp. LPB0068, isolated from Crassostrea gigas.</title>
        <authorList>
            <person name="Shin S.-K."/>
            <person name="Yi H."/>
        </authorList>
    </citation>
    <scope>NUCLEOTIDE SEQUENCE [LARGE SCALE GENOMIC DNA]</scope>
    <source>
        <strain evidence="3 4">LPB0068</strain>
    </source>
</reference>
<dbReference type="STRING" id="1763538.LPB68_18150"/>
<feature type="domain" description="Glycosyltransferase subfamily 4-like N-terminal" evidence="2">
    <location>
        <begin position="14"/>
        <end position="204"/>
    </location>
</feature>
<dbReference type="Gene3D" id="3.40.50.2000">
    <property type="entry name" value="Glycogen Phosphorylase B"/>
    <property type="match status" value="2"/>
</dbReference>
<keyword evidence="3" id="KW-0808">Transferase</keyword>
<proteinExistence type="predicted"/>